<keyword evidence="2 3" id="KW-0040">ANK repeat</keyword>
<feature type="repeat" description="ANK" evidence="3">
    <location>
        <begin position="186"/>
        <end position="215"/>
    </location>
</feature>
<dbReference type="InterPro" id="IPR001810">
    <property type="entry name" value="F-box_dom"/>
</dbReference>
<evidence type="ECO:0000256" key="2">
    <source>
        <dbReference type="ARBA" id="ARBA00023043"/>
    </source>
</evidence>
<evidence type="ECO:0000259" key="4">
    <source>
        <dbReference type="PROSITE" id="PS50181"/>
    </source>
</evidence>
<sequence>MALLNLPTEVLLELADFLAESDVNSFCQANWRLYDILNPYLYRNNARNFGSSALIWASGNGKSATVKRVFETVTTQRQSDVKRAFFEALQNGNAEVIKIFLEKRSDIDVDAKVDDDQTPLFIAAGYGYTPLVKLLLDTEKVDINANFHQYGTPLGIAAFNGHVEVVGILLDTGRADTEAMNRCLETPIYAAATNGRDAVIELFIQRGVDLEAEYDGARFPGLTLREALIETATVHERVGAAAICQLLGT</sequence>
<dbReference type="CDD" id="cd09917">
    <property type="entry name" value="F-box_SF"/>
    <property type="match status" value="1"/>
</dbReference>
<dbReference type="AlphaFoldDB" id="A0AAD6CZN0"/>
<evidence type="ECO:0000313" key="6">
    <source>
        <dbReference type="Proteomes" id="UP001220324"/>
    </source>
</evidence>
<reference evidence="5 6" key="1">
    <citation type="journal article" date="2023" name="IMA Fungus">
        <title>Comparative genomic study of the Penicillium genus elucidates a diverse pangenome and 15 lateral gene transfer events.</title>
        <authorList>
            <person name="Petersen C."/>
            <person name="Sorensen T."/>
            <person name="Nielsen M.R."/>
            <person name="Sondergaard T.E."/>
            <person name="Sorensen J.L."/>
            <person name="Fitzpatrick D.A."/>
            <person name="Frisvad J.C."/>
            <person name="Nielsen K.L."/>
        </authorList>
    </citation>
    <scope>NUCLEOTIDE SEQUENCE [LARGE SCALE GENOMIC DNA]</scope>
    <source>
        <strain evidence="5 6">IBT 35679</strain>
    </source>
</reference>
<evidence type="ECO:0000313" key="5">
    <source>
        <dbReference type="EMBL" id="KAJ5546366.1"/>
    </source>
</evidence>
<dbReference type="InterPro" id="IPR050663">
    <property type="entry name" value="Ankyrin-SOCS_Box"/>
</dbReference>
<keyword evidence="6" id="KW-1185">Reference proteome</keyword>
<gene>
    <name evidence="5" type="ORF">N7494_003951</name>
</gene>
<keyword evidence="1" id="KW-0677">Repeat</keyword>
<dbReference type="InterPro" id="IPR002110">
    <property type="entry name" value="Ankyrin_rpt"/>
</dbReference>
<dbReference type="GO" id="GO:0000976">
    <property type="term" value="F:transcription cis-regulatory region binding"/>
    <property type="evidence" value="ECO:0007669"/>
    <property type="project" value="TreeGrafter"/>
</dbReference>
<evidence type="ECO:0000256" key="1">
    <source>
        <dbReference type="ARBA" id="ARBA00022737"/>
    </source>
</evidence>
<organism evidence="5 6">
    <name type="scientific">Penicillium frequentans</name>
    <dbReference type="NCBI Taxonomy" id="3151616"/>
    <lineage>
        <taxon>Eukaryota</taxon>
        <taxon>Fungi</taxon>
        <taxon>Dikarya</taxon>
        <taxon>Ascomycota</taxon>
        <taxon>Pezizomycotina</taxon>
        <taxon>Eurotiomycetes</taxon>
        <taxon>Eurotiomycetidae</taxon>
        <taxon>Eurotiales</taxon>
        <taxon>Aspergillaceae</taxon>
        <taxon>Penicillium</taxon>
    </lineage>
</organism>
<dbReference type="Proteomes" id="UP001220324">
    <property type="component" value="Unassembled WGS sequence"/>
</dbReference>
<dbReference type="PANTHER" id="PTHR24193">
    <property type="entry name" value="ANKYRIN REPEAT PROTEIN"/>
    <property type="match status" value="1"/>
</dbReference>
<protein>
    <submittedName>
        <fullName evidence="5">Serine/threonine-protein phosphatase 6 regulatory ankyrin repeat subunit C</fullName>
    </submittedName>
</protein>
<dbReference type="InterPro" id="IPR036770">
    <property type="entry name" value="Ankyrin_rpt-contain_sf"/>
</dbReference>
<evidence type="ECO:0000256" key="3">
    <source>
        <dbReference type="PROSITE-ProRule" id="PRU00023"/>
    </source>
</evidence>
<name>A0AAD6CZN0_9EURO</name>
<comment type="caution">
    <text evidence="5">The sequence shown here is derived from an EMBL/GenBank/DDBJ whole genome shotgun (WGS) entry which is preliminary data.</text>
</comment>
<accession>A0AAD6CZN0</accession>
<dbReference type="EMBL" id="JAQIZZ010000003">
    <property type="protein sequence ID" value="KAJ5546366.1"/>
    <property type="molecule type" value="Genomic_DNA"/>
</dbReference>
<feature type="domain" description="F-box" evidence="4">
    <location>
        <begin position="1"/>
        <end position="45"/>
    </location>
</feature>
<proteinExistence type="predicted"/>
<dbReference type="SMART" id="SM00248">
    <property type="entry name" value="ANK"/>
    <property type="match status" value="5"/>
</dbReference>
<dbReference type="Pfam" id="PF12796">
    <property type="entry name" value="Ank_2"/>
    <property type="match status" value="1"/>
</dbReference>
<dbReference type="PANTHER" id="PTHR24193:SF121">
    <property type="entry name" value="ADA2A-CONTAINING COMPLEX COMPONENT 3, ISOFORM D"/>
    <property type="match status" value="1"/>
</dbReference>
<dbReference type="SUPFAM" id="SSF48403">
    <property type="entry name" value="Ankyrin repeat"/>
    <property type="match status" value="1"/>
</dbReference>
<dbReference type="PROSITE" id="PS50088">
    <property type="entry name" value="ANK_REPEAT"/>
    <property type="match status" value="1"/>
</dbReference>
<dbReference type="PROSITE" id="PS50181">
    <property type="entry name" value="FBOX"/>
    <property type="match status" value="1"/>
</dbReference>
<dbReference type="GO" id="GO:0005634">
    <property type="term" value="C:nucleus"/>
    <property type="evidence" value="ECO:0007669"/>
    <property type="project" value="TreeGrafter"/>
</dbReference>
<dbReference type="Gene3D" id="1.25.40.20">
    <property type="entry name" value="Ankyrin repeat-containing domain"/>
    <property type="match status" value="2"/>
</dbReference>
<dbReference type="GO" id="GO:0045944">
    <property type="term" value="P:positive regulation of transcription by RNA polymerase II"/>
    <property type="evidence" value="ECO:0007669"/>
    <property type="project" value="TreeGrafter"/>
</dbReference>